<accession>A0A2U2NBP2</accession>
<protein>
    <submittedName>
        <fullName evidence="1">Uncharacterized protein</fullName>
    </submittedName>
</protein>
<evidence type="ECO:0000313" key="1">
    <source>
        <dbReference type="EMBL" id="PWG66454.1"/>
    </source>
</evidence>
<sequence length="128" mass="14758">MGLKRVFRRCKHSTLADTSGSYTVVAARIRAAETSRCPECEAERALGHDVPRFVPLWDEEGRAVEADHIRRRVLRQACVLVVHAPQDELPLYDRLIERIRSLGDVEWWLDHRDDALVYLAHTIQPGLY</sequence>
<proteinExistence type="predicted"/>
<reference evidence="1 2" key="1">
    <citation type="journal article" date="2018" name="Int. J. Syst. Evol. Microbiol.">
        <title>Bifidobacterium callitrichidarum sp. nov. from the faeces of the emperor tamarin (Saguinus imperator).</title>
        <authorList>
            <person name="Modesto M."/>
            <person name="Michelini S."/>
            <person name="Sansosti M.C."/>
            <person name="De Filippo C."/>
            <person name="Cavalieri D."/>
            <person name="Qvirist L."/>
            <person name="Andlid T."/>
            <person name="Spiezio C."/>
            <person name="Sandri C."/>
            <person name="Pascarelli S."/>
            <person name="Sgorbati B."/>
            <person name="Mattarelli P."/>
        </authorList>
    </citation>
    <scope>NUCLEOTIDE SEQUENCE [LARGE SCALE GENOMIC DNA]</scope>
    <source>
        <strain evidence="1 2">TRI 5</strain>
    </source>
</reference>
<organism evidence="1 2">
    <name type="scientific">Bifidobacterium callitrichidarum</name>
    <dbReference type="NCBI Taxonomy" id="2052941"/>
    <lineage>
        <taxon>Bacteria</taxon>
        <taxon>Bacillati</taxon>
        <taxon>Actinomycetota</taxon>
        <taxon>Actinomycetes</taxon>
        <taxon>Bifidobacteriales</taxon>
        <taxon>Bifidobacteriaceae</taxon>
        <taxon>Bifidobacterium</taxon>
    </lineage>
</organism>
<dbReference type="EMBL" id="QFFM01000005">
    <property type="protein sequence ID" value="PWG66454.1"/>
    <property type="molecule type" value="Genomic_DNA"/>
</dbReference>
<evidence type="ECO:0000313" key="2">
    <source>
        <dbReference type="Proteomes" id="UP000245876"/>
    </source>
</evidence>
<gene>
    <name evidence="1" type="ORF">DF196_03485</name>
</gene>
<dbReference type="Proteomes" id="UP000245876">
    <property type="component" value="Unassembled WGS sequence"/>
</dbReference>
<name>A0A2U2NBP2_9BIFI</name>
<keyword evidence="2" id="KW-1185">Reference proteome</keyword>
<dbReference type="AlphaFoldDB" id="A0A2U2NBP2"/>
<comment type="caution">
    <text evidence="1">The sequence shown here is derived from an EMBL/GenBank/DDBJ whole genome shotgun (WGS) entry which is preliminary data.</text>
</comment>